<organism evidence="2 3">
    <name type="scientific">Liparis tanakae</name>
    <name type="common">Tanaka's snailfish</name>
    <dbReference type="NCBI Taxonomy" id="230148"/>
    <lineage>
        <taxon>Eukaryota</taxon>
        <taxon>Metazoa</taxon>
        <taxon>Chordata</taxon>
        <taxon>Craniata</taxon>
        <taxon>Vertebrata</taxon>
        <taxon>Euteleostomi</taxon>
        <taxon>Actinopterygii</taxon>
        <taxon>Neopterygii</taxon>
        <taxon>Teleostei</taxon>
        <taxon>Neoteleostei</taxon>
        <taxon>Acanthomorphata</taxon>
        <taxon>Eupercaria</taxon>
        <taxon>Perciformes</taxon>
        <taxon>Cottioidei</taxon>
        <taxon>Cottales</taxon>
        <taxon>Liparidae</taxon>
        <taxon>Liparis</taxon>
    </lineage>
</organism>
<feature type="region of interest" description="Disordered" evidence="1">
    <location>
        <begin position="15"/>
        <end position="51"/>
    </location>
</feature>
<comment type="caution">
    <text evidence="2">The sequence shown here is derived from an EMBL/GenBank/DDBJ whole genome shotgun (WGS) entry which is preliminary data.</text>
</comment>
<dbReference type="Proteomes" id="UP000314294">
    <property type="component" value="Unassembled WGS sequence"/>
</dbReference>
<evidence type="ECO:0000256" key="1">
    <source>
        <dbReference type="SAM" id="MobiDB-lite"/>
    </source>
</evidence>
<accession>A0A4Z2GD80</accession>
<dbReference type="AlphaFoldDB" id="A0A4Z2GD80"/>
<gene>
    <name evidence="2" type="ORF">EYF80_038946</name>
</gene>
<feature type="compositionally biased region" description="Basic and acidic residues" evidence="1">
    <location>
        <begin position="102"/>
        <end position="158"/>
    </location>
</feature>
<evidence type="ECO:0000313" key="3">
    <source>
        <dbReference type="Proteomes" id="UP000314294"/>
    </source>
</evidence>
<sequence>MSSTAVHQHLVVSAGTARENLTGMKAERPRGHKSRSMEIRESTGNSTVTGSYVGTGLTHRLLLVVTFTVYSRSFDTDNTSEEKENNTDRSSGNRRLQGAAGETRDYGETTRPETTERLRDPRPRRDYETRDHGETTRPETTERLRVRLETTSETRDYE</sequence>
<name>A0A4Z2GD80_9TELE</name>
<proteinExistence type="predicted"/>
<keyword evidence="3" id="KW-1185">Reference proteome</keyword>
<protein>
    <submittedName>
        <fullName evidence="2">Uncharacterized protein</fullName>
    </submittedName>
</protein>
<dbReference type="EMBL" id="SRLO01000603">
    <property type="protein sequence ID" value="TNN50863.1"/>
    <property type="molecule type" value="Genomic_DNA"/>
</dbReference>
<evidence type="ECO:0000313" key="2">
    <source>
        <dbReference type="EMBL" id="TNN50863.1"/>
    </source>
</evidence>
<feature type="region of interest" description="Disordered" evidence="1">
    <location>
        <begin position="73"/>
        <end position="158"/>
    </location>
</feature>
<feature type="compositionally biased region" description="Polar residues" evidence="1">
    <location>
        <begin position="42"/>
        <end position="51"/>
    </location>
</feature>
<feature type="compositionally biased region" description="Basic and acidic residues" evidence="1">
    <location>
        <begin position="25"/>
        <end position="41"/>
    </location>
</feature>
<reference evidence="2 3" key="1">
    <citation type="submission" date="2019-03" db="EMBL/GenBank/DDBJ databases">
        <title>First draft genome of Liparis tanakae, snailfish: a comprehensive survey of snailfish specific genes.</title>
        <authorList>
            <person name="Kim W."/>
            <person name="Song I."/>
            <person name="Jeong J.-H."/>
            <person name="Kim D."/>
            <person name="Kim S."/>
            <person name="Ryu S."/>
            <person name="Song J.Y."/>
            <person name="Lee S.K."/>
        </authorList>
    </citation>
    <scope>NUCLEOTIDE SEQUENCE [LARGE SCALE GENOMIC DNA]</scope>
    <source>
        <tissue evidence="2">Muscle</tissue>
    </source>
</reference>